<comment type="caution">
    <text evidence="1">The sequence shown here is derived from an EMBL/GenBank/DDBJ whole genome shotgun (WGS) entry which is preliminary data.</text>
</comment>
<accession>A0A9X6KI33</accession>
<gene>
    <name evidence="1" type="ORF">BK775_36840</name>
</gene>
<dbReference type="AlphaFoldDB" id="A0A9X6KI33"/>
<proteinExistence type="predicted"/>
<reference evidence="1 2" key="1">
    <citation type="submission" date="2016-10" db="EMBL/GenBank/DDBJ databases">
        <title>Comparative genomics of Bacillus thuringiensis reveals a path to pathogens against multiple invertebrate hosts.</title>
        <authorList>
            <person name="Zheng J."/>
            <person name="Gao Q."/>
            <person name="Liu H."/>
            <person name="Peng D."/>
            <person name="Ruan L."/>
            <person name="Sun M."/>
        </authorList>
    </citation>
    <scope>NUCLEOTIDE SEQUENCE [LARGE SCALE GENOMIC DNA]</scope>
    <source>
        <strain evidence="1">I13</strain>
    </source>
</reference>
<dbReference type="EMBL" id="NFEN01000251">
    <property type="protein sequence ID" value="OUA13303.1"/>
    <property type="molecule type" value="Genomic_DNA"/>
</dbReference>
<protein>
    <submittedName>
        <fullName evidence="1">Uncharacterized protein</fullName>
    </submittedName>
</protein>
<organism evidence="1 2">
    <name type="scientific">Bacillus thuringiensis</name>
    <dbReference type="NCBI Taxonomy" id="1428"/>
    <lineage>
        <taxon>Bacteria</taxon>
        <taxon>Bacillati</taxon>
        <taxon>Bacillota</taxon>
        <taxon>Bacilli</taxon>
        <taxon>Bacillales</taxon>
        <taxon>Bacillaceae</taxon>
        <taxon>Bacillus</taxon>
        <taxon>Bacillus cereus group</taxon>
    </lineage>
</organism>
<dbReference type="RefSeq" id="WP_021728614.1">
    <property type="nucleotide sequence ID" value="NZ_CP059976.1"/>
</dbReference>
<evidence type="ECO:0000313" key="2">
    <source>
        <dbReference type="Proteomes" id="UP000195077"/>
    </source>
</evidence>
<sequence length="119" mass="14182">MTVETSIRHREITGTIFRNGRFQYEASHIVSFDDNYEAIFILGGKINELFTILCRCNTLYLEPKYKNAPRIIIELTSCYDEFNEYYFMDSFRDVNAFLKEMQPLINVAKHMEQQTKYPE</sequence>
<evidence type="ECO:0000313" key="1">
    <source>
        <dbReference type="EMBL" id="OUA13303.1"/>
    </source>
</evidence>
<dbReference type="Proteomes" id="UP000195077">
    <property type="component" value="Unassembled WGS sequence"/>
</dbReference>
<name>A0A9X6KI33_BACTU</name>